<keyword evidence="3" id="KW-0687">Ribonucleoprotein</keyword>
<dbReference type="GO" id="GO:0003735">
    <property type="term" value="F:structural constituent of ribosome"/>
    <property type="evidence" value="ECO:0007669"/>
    <property type="project" value="InterPro"/>
</dbReference>
<proteinExistence type="inferred from homology"/>
<comment type="caution">
    <text evidence="4">The sequence shown here is derived from an EMBL/GenBank/DDBJ whole genome shotgun (WGS) entry which is preliminary data.</text>
</comment>
<evidence type="ECO:0000256" key="3">
    <source>
        <dbReference type="ARBA" id="ARBA00023274"/>
    </source>
</evidence>
<dbReference type="InterPro" id="IPR034704">
    <property type="entry name" value="Ribosomal_bL28/bL31-like_sf"/>
</dbReference>
<dbReference type="Gene3D" id="2.30.170.40">
    <property type="entry name" value="Ribosomal protein L28/L24"/>
    <property type="match status" value="1"/>
</dbReference>
<evidence type="ECO:0000313" key="5">
    <source>
        <dbReference type="Proteomes" id="UP000095605"/>
    </source>
</evidence>
<dbReference type="InterPro" id="IPR026569">
    <property type="entry name" value="Ribosomal_bL28"/>
</dbReference>
<comment type="similarity">
    <text evidence="1">Belongs to the bacterial ribosomal protein bL28 family.</text>
</comment>
<dbReference type="PANTHER" id="PTHR13528">
    <property type="entry name" value="39S RIBOSOMAL PROTEIN L28, MITOCHONDRIAL"/>
    <property type="match status" value="1"/>
</dbReference>
<reference evidence="5" key="1">
    <citation type="journal article" date="2016" name="Genome Announc.">
        <title>Genome sequences of three species of Hanseniaspora isolated from spontaneous wine fermentations.</title>
        <authorList>
            <person name="Sternes P.R."/>
            <person name="Lee D."/>
            <person name="Kutyna D.R."/>
            <person name="Borneman A.R."/>
        </authorList>
    </citation>
    <scope>NUCLEOTIDE SEQUENCE [LARGE SCALE GENOMIC DNA]</scope>
    <source>
        <strain evidence="5">AWRI3578</strain>
    </source>
</reference>
<evidence type="ECO:0000256" key="2">
    <source>
        <dbReference type="ARBA" id="ARBA00022980"/>
    </source>
</evidence>
<dbReference type="OrthoDB" id="361870at2759"/>
<evidence type="ECO:0000313" key="4">
    <source>
        <dbReference type="EMBL" id="OEJ87641.1"/>
    </source>
</evidence>
<gene>
    <name evidence="4" type="ORF">AWRI3578_g1600</name>
</gene>
<dbReference type="PANTHER" id="PTHR13528:SF2">
    <property type="entry name" value="LARGE RIBOSOMAL SUBUNIT PROTEIN BL28M"/>
    <property type="match status" value="1"/>
</dbReference>
<keyword evidence="2 4" id="KW-0689">Ribosomal protein</keyword>
<dbReference type="Proteomes" id="UP000095605">
    <property type="component" value="Unassembled WGS sequence"/>
</dbReference>
<dbReference type="GO" id="GO:0005762">
    <property type="term" value="C:mitochondrial large ribosomal subunit"/>
    <property type="evidence" value="ECO:0007669"/>
    <property type="project" value="TreeGrafter"/>
</dbReference>
<dbReference type="InterPro" id="IPR037147">
    <property type="entry name" value="Ribosomal_bL28_sf"/>
</dbReference>
<protein>
    <submittedName>
        <fullName evidence="4">54S ribosomal protein L24, mitochondrial</fullName>
    </submittedName>
</protein>
<dbReference type="AlphaFoldDB" id="A0A1E5RL55"/>
<dbReference type="SUPFAM" id="SSF143800">
    <property type="entry name" value="L28p-like"/>
    <property type="match status" value="1"/>
</dbReference>
<accession>A0A1E5RL55</accession>
<keyword evidence="5" id="KW-1185">Reference proteome</keyword>
<evidence type="ECO:0000256" key="1">
    <source>
        <dbReference type="ARBA" id="ARBA00008760"/>
    </source>
</evidence>
<dbReference type="EMBL" id="LPNL01000004">
    <property type="protein sequence ID" value="OEJ87641.1"/>
    <property type="molecule type" value="Genomic_DNA"/>
</dbReference>
<sequence length="289" mass="32899">MFNKAVSVANLAQRNFSASAVSNGRAVKNPQTYVVKKRIPLRAVTVRGQAQLKRYAKAKQQVKIGTTIFDRSMPKMNKDGIPPYLYGESSYFTESNTGLYGGLFPYTVEKEAGTKAKTRVRRLPNVTIKKLYSATLDRSFKLKVVMDVYRDIQKEGGLDQYLTKDTTARIKELGPKGWELRCLVVKQQAKIEELALKDAKKVVLDKSGKKTAVHFELDGHKFKYPKDFIINSIFEIEQINNPDSKLSDINDENLISKMEKYQLPLQFFTVEELTFDIDDIKAQLENAKI</sequence>
<organism evidence="4 5">
    <name type="scientific">Hanseniaspora opuntiae</name>
    <dbReference type="NCBI Taxonomy" id="211096"/>
    <lineage>
        <taxon>Eukaryota</taxon>
        <taxon>Fungi</taxon>
        <taxon>Dikarya</taxon>
        <taxon>Ascomycota</taxon>
        <taxon>Saccharomycotina</taxon>
        <taxon>Saccharomycetes</taxon>
        <taxon>Saccharomycodales</taxon>
        <taxon>Saccharomycodaceae</taxon>
        <taxon>Hanseniaspora</taxon>
    </lineage>
</organism>
<name>A0A1E5RL55_9ASCO</name>